<dbReference type="CDD" id="cd08204">
    <property type="entry name" value="ArfGap"/>
    <property type="match status" value="1"/>
</dbReference>
<dbReference type="PANTHER" id="PTHR23180">
    <property type="entry name" value="CENTAURIN/ARF"/>
    <property type="match status" value="1"/>
</dbReference>
<gene>
    <name evidence="7" type="ORF">TrVE_jg3532</name>
</gene>
<feature type="domain" description="PH" evidence="5">
    <location>
        <begin position="284"/>
        <end position="384"/>
    </location>
</feature>
<comment type="caution">
    <text evidence="7">The sequence shown here is derived from an EMBL/GenBank/DDBJ whole genome shotgun (WGS) entry which is preliminary data.</text>
</comment>
<dbReference type="GO" id="GO:0005096">
    <property type="term" value="F:GTPase activator activity"/>
    <property type="evidence" value="ECO:0007669"/>
    <property type="project" value="InterPro"/>
</dbReference>
<evidence type="ECO:0000259" key="6">
    <source>
        <dbReference type="PROSITE" id="PS50115"/>
    </source>
</evidence>
<dbReference type="PANTHER" id="PTHR23180:SF160">
    <property type="entry name" value="ADP-RIBOSYLATION FACTOR GTPASE-ACTIVATING PROTEIN EFFECTOR PROTEIN 1"/>
    <property type="match status" value="1"/>
</dbReference>
<dbReference type="Proteomes" id="UP001165160">
    <property type="component" value="Unassembled WGS sequence"/>
</dbReference>
<dbReference type="SUPFAM" id="SSF57863">
    <property type="entry name" value="ArfGap/RecO-like zinc finger"/>
    <property type="match status" value="1"/>
</dbReference>
<dbReference type="InterPro" id="IPR037278">
    <property type="entry name" value="ARFGAP/RecO"/>
</dbReference>
<protein>
    <submittedName>
        <fullName evidence="7">Uncharacterized protein</fullName>
    </submittedName>
</protein>
<dbReference type="SUPFAM" id="SSF50729">
    <property type="entry name" value="PH domain-like"/>
    <property type="match status" value="1"/>
</dbReference>
<dbReference type="Pfam" id="PF00169">
    <property type="entry name" value="PH"/>
    <property type="match status" value="1"/>
</dbReference>
<evidence type="ECO:0000256" key="4">
    <source>
        <dbReference type="PROSITE-ProRule" id="PRU00288"/>
    </source>
</evidence>
<dbReference type="PROSITE" id="PS50003">
    <property type="entry name" value="PH_DOMAIN"/>
    <property type="match status" value="2"/>
</dbReference>
<proteinExistence type="predicted"/>
<accession>A0A9W7ELS8</accession>
<evidence type="ECO:0000259" key="5">
    <source>
        <dbReference type="PROSITE" id="PS50003"/>
    </source>
</evidence>
<keyword evidence="1" id="KW-0479">Metal-binding</keyword>
<dbReference type="Gene3D" id="2.30.29.30">
    <property type="entry name" value="Pleckstrin-homology domain (PH domain)/Phosphotyrosine-binding domain (PTB)"/>
    <property type="match status" value="1"/>
</dbReference>
<keyword evidence="2 4" id="KW-0863">Zinc-finger</keyword>
<evidence type="ECO:0000256" key="1">
    <source>
        <dbReference type="ARBA" id="ARBA00022723"/>
    </source>
</evidence>
<feature type="domain" description="PH" evidence="5">
    <location>
        <begin position="135"/>
        <end position="245"/>
    </location>
</feature>
<dbReference type="InterPro" id="IPR001164">
    <property type="entry name" value="ArfGAP_dom"/>
</dbReference>
<dbReference type="SMART" id="SM00105">
    <property type="entry name" value="ArfGap"/>
    <property type="match status" value="1"/>
</dbReference>
<dbReference type="InterPro" id="IPR001849">
    <property type="entry name" value="PH_domain"/>
</dbReference>
<reference evidence="8" key="1">
    <citation type="journal article" date="2023" name="Commun. Biol.">
        <title>Genome analysis of Parmales, the sister group of diatoms, reveals the evolutionary specialization of diatoms from phago-mixotrophs to photoautotrophs.</title>
        <authorList>
            <person name="Ban H."/>
            <person name="Sato S."/>
            <person name="Yoshikawa S."/>
            <person name="Yamada K."/>
            <person name="Nakamura Y."/>
            <person name="Ichinomiya M."/>
            <person name="Sato N."/>
            <person name="Blanc-Mathieu R."/>
            <person name="Endo H."/>
            <person name="Kuwata A."/>
            <person name="Ogata H."/>
        </authorList>
    </citation>
    <scope>NUCLEOTIDE SEQUENCE [LARGE SCALE GENOMIC DNA]</scope>
    <source>
        <strain evidence="8">NIES 3699</strain>
    </source>
</reference>
<dbReference type="SMART" id="SM00233">
    <property type="entry name" value="PH"/>
    <property type="match status" value="2"/>
</dbReference>
<dbReference type="Gene3D" id="1.10.220.150">
    <property type="entry name" value="Arf GTPase activating protein"/>
    <property type="match status" value="1"/>
</dbReference>
<evidence type="ECO:0000313" key="8">
    <source>
        <dbReference type="Proteomes" id="UP001165160"/>
    </source>
</evidence>
<dbReference type="PROSITE" id="PS50115">
    <property type="entry name" value="ARFGAP"/>
    <property type="match status" value="1"/>
</dbReference>
<organism evidence="7 8">
    <name type="scientific">Triparma verrucosa</name>
    <dbReference type="NCBI Taxonomy" id="1606542"/>
    <lineage>
        <taxon>Eukaryota</taxon>
        <taxon>Sar</taxon>
        <taxon>Stramenopiles</taxon>
        <taxon>Ochrophyta</taxon>
        <taxon>Bolidophyceae</taxon>
        <taxon>Parmales</taxon>
        <taxon>Triparmaceae</taxon>
        <taxon>Triparma</taxon>
    </lineage>
</organism>
<sequence>MSFDLIQKVTGNNVCVDCDNKNPDWASINLGVLMCLECSGSHRHIGVHISQVRSLKLDTECWQGEMLDFMCSVGNAAFNRSWEKDCPPWIIHPEEYPYLPFVREHYINQKYTYRLFLRKELGDQVSTSFTDDVHRGLESGMVMKKSAENFISPWQQRYLKFHVKEGEPVLAYYKEAALVSAKGEITLKNSIAGLLDPSNADKDHPHQFEIKTSSESEHSGRVFLFSVGSNKEAMEWVQSIRRHSGQVSKRSGKNEATPIMSGMELERLNLKRGLAQKLEEEGVEVAFEGGILQREAYSFGRWMQRFAMIVDGVFYILMEQGGAVVSALPLKGGNVDKYPVNVDREDGIKAGQFGVLCALAHLSLDAGSEANKNAWLEALKGSIQTITIGR</sequence>
<evidence type="ECO:0000313" key="7">
    <source>
        <dbReference type="EMBL" id="GMH83838.1"/>
    </source>
</evidence>
<name>A0A9W7ELS8_9STRA</name>
<dbReference type="InterPro" id="IPR011993">
    <property type="entry name" value="PH-like_dom_sf"/>
</dbReference>
<evidence type="ECO:0000256" key="2">
    <source>
        <dbReference type="ARBA" id="ARBA00022771"/>
    </source>
</evidence>
<dbReference type="AlphaFoldDB" id="A0A9W7ELS8"/>
<dbReference type="PRINTS" id="PR00405">
    <property type="entry name" value="REVINTRACTNG"/>
</dbReference>
<dbReference type="InterPro" id="IPR045258">
    <property type="entry name" value="ACAP1/2/3-like"/>
</dbReference>
<keyword evidence="8" id="KW-1185">Reference proteome</keyword>
<dbReference type="InterPro" id="IPR038508">
    <property type="entry name" value="ArfGAP_dom_sf"/>
</dbReference>
<dbReference type="GO" id="GO:0008270">
    <property type="term" value="F:zinc ion binding"/>
    <property type="evidence" value="ECO:0007669"/>
    <property type="project" value="UniProtKB-KW"/>
</dbReference>
<keyword evidence="3" id="KW-0862">Zinc</keyword>
<feature type="domain" description="Arf-GAP" evidence="6">
    <location>
        <begin position="1"/>
        <end position="124"/>
    </location>
</feature>
<dbReference type="EMBL" id="BRXX01000030">
    <property type="protein sequence ID" value="GMH83838.1"/>
    <property type="molecule type" value="Genomic_DNA"/>
</dbReference>
<dbReference type="Pfam" id="PF01412">
    <property type="entry name" value="ArfGap"/>
    <property type="match status" value="1"/>
</dbReference>
<evidence type="ECO:0000256" key="3">
    <source>
        <dbReference type="ARBA" id="ARBA00022833"/>
    </source>
</evidence>